<dbReference type="InterPro" id="IPR027417">
    <property type="entry name" value="P-loop_NTPase"/>
</dbReference>
<gene>
    <name evidence="5" type="ORF">SAMEA2259716_00367</name>
</gene>
<feature type="coiled-coil region" evidence="4">
    <location>
        <begin position="227"/>
        <end position="289"/>
    </location>
</feature>
<dbReference type="Proteomes" id="UP000190074">
    <property type="component" value="Unassembled WGS sequence"/>
</dbReference>
<dbReference type="PANTHER" id="PTHR32114">
    <property type="entry name" value="ABC TRANSPORTER ABCH.3"/>
    <property type="match status" value="1"/>
</dbReference>
<keyword evidence="4" id="KW-0175">Coiled coil</keyword>
<organism evidence="5 6">
    <name type="scientific">Mycobacteroides abscessus subsp. massiliense</name>
    <dbReference type="NCBI Taxonomy" id="1962118"/>
    <lineage>
        <taxon>Bacteria</taxon>
        <taxon>Bacillati</taxon>
        <taxon>Actinomycetota</taxon>
        <taxon>Actinomycetes</taxon>
        <taxon>Mycobacteriales</taxon>
        <taxon>Mycobacteriaceae</taxon>
        <taxon>Mycobacteroides</taxon>
        <taxon>Mycobacteroides abscessus</taxon>
    </lineage>
</organism>
<dbReference type="SUPFAM" id="SSF52540">
    <property type="entry name" value="P-loop containing nucleoside triphosphate hydrolases"/>
    <property type="match status" value="1"/>
</dbReference>
<dbReference type="RefSeq" id="WP_079626647.1">
    <property type="nucleotide sequence ID" value="NZ_FVGW01000001.1"/>
</dbReference>
<comment type="similarity">
    <text evidence="1">Belongs to the SMC family. SbcC subfamily.</text>
</comment>
<accession>A0A1U0QPY9</accession>
<evidence type="ECO:0000256" key="4">
    <source>
        <dbReference type="SAM" id="Coils"/>
    </source>
</evidence>
<name>A0A1U0QPY9_9MYCO</name>
<evidence type="ECO:0000256" key="3">
    <source>
        <dbReference type="ARBA" id="ARBA00013368"/>
    </source>
</evidence>
<dbReference type="AlphaFoldDB" id="A0A1U0QPY9"/>
<evidence type="ECO:0000256" key="2">
    <source>
        <dbReference type="ARBA" id="ARBA00011322"/>
    </source>
</evidence>
<dbReference type="PANTHER" id="PTHR32114:SF2">
    <property type="entry name" value="ABC TRANSPORTER ABCH.3"/>
    <property type="match status" value="1"/>
</dbReference>
<sequence>MSIAFRINRVSLNTIGGKVEYAFPSALTVLAGSVGVGKSTLFELIKHGLGGDALLADVVDTSVTSVTLDVTIGARRLLISRATSTPDSDRTRVYDLLEQVELEDHFIAKHEPTLSSLLLSAMGLPDDMRAAAKSGSTNQGARITFYDVLKYMYVSQADINKHIAGSGDSYYQPKRRAVFEVLLDLTNPGILETQSMLAKVRGEWEQANRDFSVVTQFLADSNTPSRIDAERAQLDAARQQENAQKRLASIRDLTSPAIDRETQTLRDLLGEAERNLGDAQSALAMLQQQRTDYGRERSLLKQDIDRIGRMQSAGERLAEIEFTVCPRCMQSLKKRPVPDHLCRVCLQDDPVTFPSSSTAATYEQVQLREQVEELGAQIHETELEIAATRTAIDSRKNLIVELSKSIDIRTRERITPQLQAYADATAQVAEATALQSEIEKTLQQWDRADDLERVATTLKTRMELLRDELDQAEEALEARRTEIFDELDEEFSDVVFAIRIPGVSTAAISRSTYLPVLNGKAFDRFSPVGGVRTATQVAYWIALMNVTLRRRDTHFPGFLLIDSPRTSLNDSDDLSAALYRKLVTMADAAKGRVQVIIGDNELPADYRRDYQQIDFDYDHPTIGTIHHPGRDAVTRITDSE</sequence>
<feature type="coiled-coil region" evidence="4">
    <location>
        <begin position="448"/>
        <end position="482"/>
    </location>
</feature>
<dbReference type="Gene3D" id="3.40.50.300">
    <property type="entry name" value="P-loop containing nucleotide triphosphate hydrolases"/>
    <property type="match status" value="1"/>
</dbReference>
<dbReference type="EMBL" id="FVGW01000001">
    <property type="protein sequence ID" value="SKL39157.1"/>
    <property type="molecule type" value="Genomic_DNA"/>
</dbReference>
<protein>
    <recommendedName>
        <fullName evidence="3">Nuclease SbcCD subunit C</fullName>
    </recommendedName>
</protein>
<reference evidence="5 6" key="1">
    <citation type="submission" date="2016-11" db="EMBL/GenBank/DDBJ databases">
        <authorList>
            <consortium name="Pathogen Informatics"/>
        </authorList>
    </citation>
    <scope>NUCLEOTIDE SEQUENCE [LARGE SCALE GENOMIC DNA]</scope>
    <source>
        <strain evidence="5 6">911</strain>
    </source>
</reference>
<evidence type="ECO:0000313" key="5">
    <source>
        <dbReference type="EMBL" id="SKL39157.1"/>
    </source>
</evidence>
<evidence type="ECO:0000313" key="6">
    <source>
        <dbReference type="Proteomes" id="UP000190074"/>
    </source>
</evidence>
<proteinExistence type="inferred from homology"/>
<evidence type="ECO:0000256" key="1">
    <source>
        <dbReference type="ARBA" id="ARBA00006930"/>
    </source>
</evidence>
<comment type="subunit">
    <text evidence="2">Heterodimer of SbcC and SbcD.</text>
</comment>